<dbReference type="Proteomes" id="UP001188597">
    <property type="component" value="Unassembled WGS sequence"/>
</dbReference>
<gene>
    <name evidence="7" type="ORF">RJ639_045182</name>
</gene>
<keyword evidence="5" id="KW-0547">Nucleotide-binding</keyword>
<keyword evidence="6" id="KW-0067">ATP-binding</keyword>
<dbReference type="EMBL" id="JAVXUP010000713">
    <property type="protein sequence ID" value="KAK3022411.1"/>
    <property type="molecule type" value="Genomic_DNA"/>
</dbReference>
<accession>A0AA89B5L5</accession>
<comment type="similarity">
    <text evidence="3">Belongs to the Ycf2 family.</text>
</comment>
<proteinExistence type="inferred from homology"/>
<evidence type="ECO:0000313" key="8">
    <source>
        <dbReference type="Proteomes" id="UP001188597"/>
    </source>
</evidence>
<sequence>MKGIRIILFLKLETNSYVPFITVFLNKFLDNKPKGFLIDDSDDNDANNDIDQRSGLWQWCGVVGNDGGAEDCERCSTRNILVIASTHIYQKVDPALIAPNKLKRALRYEGFLFHNNESTFSFSWVMKRASETVSGRSSIED</sequence>
<evidence type="ECO:0000256" key="1">
    <source>
        <dbReference type="ARBA" id="ARBA00002329"/>
    </source>
</evidence>
<protein>
    <submittedName>
        <fullName evidence="7">Uncharacterized protein</fullName>
    </submittedName>
</protein>
<comment type="subcellular location">
    <subcellularLocation>
        <location evidence="2">Plastid</location>
    </subcellularLocation>
</comment>
<dbReference type="GO" id="GO:0009536">
    <property type="term" value="C:plastid"/>
    <property type="evidence" value="ECO:0007669"/>
    <property type="project" value="UniProtKB-SubCell"/>
</dbReference>
<dbReference type="PANTHER" id="PTHR33078">
    <property type="entry name" value="PROTEIN YCF2-RELATED"/>
    <property type="match status" value="1"/>
</dbReference>
<evidence type="ECO:0000256" key="6">
    <source>
        <dbReference type="ARBA" id="ARBA00022840"/>
    </source>
</evidence>
<dbReference type="PANTHER" id="PTHR33078:SF102">
    <property type="entry name" value="YCF2"/>
    <property type="match status" value="1"/>
</dbReference>
<evidence type="ECO:0000313" key="7">
    <source>
        <dbReference type="EMBL" id="KAK3022411.1"/>
    </source>
</evidence>
<evidence type="ECO:0000256" key="2">
    <source>
        <dbReference type="ARBA" id="ARBA00004474"/>
    </source>
</evidence>
<evidence type="ECO:0000256" key="4">
    <source>
        <dbReference type="ARBA" id="ARBA00022640"/>
    </source>
</evidence>
<organism evidence="7 8">
    <name type="scientific">Escallonia herrerae</name>
    <dbReference type="NCBI Taxonomy" id="1293975"/>
    <lineage>
        <taxon>Eukaryota</taxon>
        <taxon>Viridiplantae</taxon>
        <taxon>Streptophyta</taxon>
        <taxon>Embryophyta</taxon>
        <taxon>Tracheophyta</taxon>
        <taxon>Spermatophyta</taxon>
        <taxon>Magnoliopsida</taxon>
        <taxon>eudicotyledons</taxon>
        <taxon>Gunneridae</taxon>
        <taxon>Pentapetalae</taxon>
        <taxon>asterids</taxon>
        <taxon>campanulids</taxon>
        <taxon>Escalloniales</taxon>
        <taxon>Escalloniaceae</taxon>
        <taxon>Escallonia</taxon>
    </lineage>
</organism>
<dbReference type="AlphaFoldDB" id="A0AA89B5L5"/>
<dbReference type="GO" id="GO:0005524">
    <property type="term" value="F:ATP binding"/>
    <property type="evidence" value="ECO:0007669"/>
    <property type="project" value="UniProtKB-KW"/>
</dbReference>
<evidence type="ECO:0000256" key="5">
    <source>
        <dbReference type="ARBA" id="ARBA00022741"/>
    </source>
</evidence>
<name>A0AA89B5L5_9ASTE</name>
<keyword evidence="8" id="KW-1185">Reference proteome</keyword>
<comment type="caution">
    <text evidence="7">The sequence shown here is derived from an EMBL/GenBank/DDBJ whole genome shotgun (WGS) entry which is preliminary data.</text>
</comment>
<evidence type="ECO:0000256" key="3">
    <source>
        <dbReference type="ARBA" id="ARBA00009361"/>
    </source>
</evidence>
<reference evidence="7" key="1">
    <citation type="submission" date="2022-12" db="EMBL/GenBank/DDBJ databases">
        <title>Draft genome assemblies for two species of Escallonia (Escalloniales).</title>
        <authorList>
            <person name="Chanderbali A."/>
            <person name="Dervinis C."/>
            <person name="Anghel I."/>
            <person name="Soltis D."/>
            <person name="Soltis P."/>
            <person name="Zapata F."/>
        </authorList>
    </citation>
    <scope>NUCLEOTIDE SEQUENCE</scope>
    <source>
        <strain evidence="7">UCBG64.0493</strain>
        <tissue evidence="7">Leaf</tissue>
    </source>
</reference>
<comment type="function">
    <text evidence="1">Probable ATPase of unknown function. Its presence in a non-photosynthetic plant (Epifagus virginiana) and experiments in tobacco indicate that it has an essential function which is probably not related to photosynthesis.</text>
</comment>
<keyword evidence="4" id="KW-0934">Plastid</keyword>